<keyword evidence="1" id="KW-0805">Transcription regulation</keyword>
<keyword evidence="3" id="KW-0804">Transcription</keyword>
<dbReference type="GO" id="GO:0003677">
    <property type="term" value="F:DNA binding"/>
    <property type="evidence" value="ECO:0007669"/>
    <property type="project" value="UniProtKB-KW"/>
</dbReference>
<dbReference type="Proteomes" id="UP000638263">
    <property type="component" value="Unassembled WGS sequence"/>
</dbReference>
<dbReference type="Pfam" id="PF07702">
    <property type="entry name" value="UTRA"/>
    <property type="match status" value="1"/>
</dbReference>
<evidence type="ECO:0000313" key="7">
    <source>
        <dbReference type="Proteomes" id="UP000638263"/>
    </source>
</evidence>
<evidence type="ECO:0000259" key="4">
    <source>
        <dbReference type="SMART" id="SM00345"/>
    </source>
</evidence>
<feature type="domain" description="UbiC transcription regulator-associated" evidence="5">
    <location>
        <begin position="122"/>
        <end position="252"/>
    </location>
</feature>
<dbReference type="Pfam" id="PF00392">
    <property type="entry name" value="GntR"/>
    <property type="match status" value="1"/>
</dbReference>
<evidence type="ECO:0000256" key="1">
    <source>
        <dbReference type="ARBA" id="ARBA00023015"/>
    </source>
</evidence>
<reference evidence="6" key="1">
    <citation type="journal article" date="2014" name="Int. J. Syst. Evol. Microbiol.">
        <title>Complete genome sequence of Corynebacterium casei LMG S-19264T (=DSM 44701T), isolated from a smear-ripened cheese.</title>
        <authorList>
            <consortium name="US DOE Joint Genome Institute (JGI-PGF)"/>
            <person name="Walter F."/>
            <person name="Albersmeier A."/>
            <person name="Kalinowski J."/>
            <person name="Ruckert C."/>
        </authorList>
    </citation>
    <scope>NUCLEOTIDE SEQUENCE</scope>
    <source>
        <strain evidence="6">CGMCC 4.3508</strain>
    </source>
</reference>
<dbReference type="InterPro" id="IPR036388">
    <property type="entry name" value="WH-like_DNA-bd_sf"/>
</dbReference>
<feature type="domain" description="HTH gntR-type" evidence="4">
    <location>
        <begin position="35"/>
        <end position="93"/>
    </location>
</feature>
<protein>
    <recommendedName>
        <fullName evidence="8">GntR family transcriptional regulator</fullName>
    </recommendedName>
</protein>
<evidence type="ECO:0008006" key="8">
    <source>
        <dbReference type="Google" id="ProtNLM"/>
    </source>
</evidence>
<dbReference type="Gene3D" id="1.10.10.10">
    <property type="entry name" value="Winged helix-like DNA-binding domain superfamily/Winged helix DNA-binding domain"/>
    <property type="match status" value="1"/>
</dbReference>
<keyword evidence="2" id="KW-0238">DNA-binding</keyword>
<dbReference type="InterPro" id="IPR028978">
    <property type="entry name" value="Chorismate_lyase_/UTRA_dom_sf"/>
</dbReference>
<reference evidence="6" key="2">
    <citation type="submission" date="2020-09" db="EMBL/GenBank/DDBJ databases">
        <authorList>
            <person name="Sun Q."/>
            <person name="Zhou Y."/>
        </authorList>
    </citation>
    <scope>NUCLEOTIDE SEQUENCE</scope>
    <source>
        <strain evidence="6">CGMCC 4.3508</strain>
    </source>
</reference>
<gene>
    <name evidence="6" type="ORF">GCM10011588_16440</name>
</gene>
<evidence type="ECO:0000259" key="5">
    <source>
        <dbReference type="SMART" id="SM00866"/>
    </source>
</evidence>
<dbReference type="SUPFAM" id="SSF64288">
    <property type="entry name" value="Chorismate lyase-like"/>
    <property type="match status" value="1"/>
</dbReference>
<name>A0A917VNP0_9NOCA</name>
<dbReference type="SMART" id="SM00866">
    <property type="entry name" value="UTRA"/>
    <property type="match status" value="1"/>
</dbReference>
<proteinExistence type="predicted"/>
<dbReference type="InterPro" id="IPR000524">
    <property type="entry name" value="Tscrpt_reg_HTH_GntR"/>
</dbReference>
<dbReference type="SUPFAM" id="SSF46785">
    <property type="entry name" value="Winged helix' DNA-binding domain"/>
    <property type="match status" value="1"/>
</dbReference>
<dbReference type="PANTHER" id="PTHR44846:SF17">
    <property type="entry name" value="GNTR-FAMILY TRANSCRIPTIONAL REGULATOR"/>
    <property type="match status" value="1"/>
</dbReference>
<dbReference type="InterPro" id="IPR011663">
    <property type="entry name" value="UTRA"/>
</dbReference>
<keyword evidence="7" id="KW-1185">Reference proteome</keyword>
<dbReference type="Gene3D" id="3.40.1410.10">
    <property type="entry name" value="Chorismate lyase-like"/>
    <property type="match status" value="1"/>
</dbReference>
<evidence type="ECO:0000313" key="6">
    <source>
        <dbReference type="EMBL" id="GGL02376.1"/>
    </source>
</evidence>
<organism evidence="6 7">
    <name type="scientific">Nocardia jinanensis</name>
    <dbReference type="NCBI Taxonomy" id="382504"/>
    <lineage>
        <taxon>Bacteria</taxon>
        <taxon>Bacillati</taxon>
        <taxon>Actinomycetota</taxon>
        <taxon>Actinomycetes</taxon>
        <taxon>Mycobacteriales</taxon>
        <taxon>Nocardiaceae</taxon>
        <taxon>Nocardia</taxon>
    </lineage>
</organism>
<dbReference type="AlphaFoldDB" id="A0A917VNP0"/>
<dbReference type="InterPro" id="IPR050679">
    <property type="entry name" value="Bact_HTH_transcr_reg"/>
</dbReference>
<dbReference type="RefSeq" id="WP_062996518.1">
    <property type="nucleotide sequence ID" value="NZ_BMMH01000002.1"/>
</dbReference>
<dbReference type="GO" id="GO:0003700">
    <property type="term" value="F:DNA-binding transcription factor activity"/>
    <property type="evidence" value="ECO:0007669"/>
    <property type="project" value="InterPro"/>
</dbReference>
<dbReference type="PANTHER" id="PTHR44846">
    <property type="entry name" value="MANNOSYL-D-GLYCERATE TRANSPORT/METABOLISM SYSTEM REPRESSOR MNGR-RELATED"/>
    <property type="match status" value="1"/>
</dbReference>
<dbReference type="InterPro" id="IPR036390">
    <property type="entry name" value="WH_DNA-bd_sf"/>
</dbReference>
<dbReference type="GO" id="GO:0045892">
    <property type="term" value="P:negative regulation of DNA-templated transcription"/>
    <property type="evidence" value="ECO:0007669"/>
    <property type="project" value="TreeGrafter"/>
</dbReference>
<sequence>MTVSSHDELTEALGRARAGSSKRVRELLQSSPRRAHVLLRAGIRRHLLTDRDAFAEENLVMSLMMTRNSIRSALQMLGSEGLIQRRQKVGTRVVAAISELPLLEMLPVGTWRSSTGGVDHPSLGVELEHVERTTVLADGYLRARLELDDFRVVLQEDLVRRGGEVIGIIVGYHRPGAPDPRGDLETQLSELRAMSESHIEATVEAVNCDERTAKVLGVEPGSALLVRETLVRDATGRPRMLAYGHYRGDRVALWARDDSVRAMHQVVDESH</sequence>
<comment type="caution">
    <text evidence="6">The sequence shown here is derived from an EMBL/GenBank/DDBJ whole genome shotgun (WGS) entry which is preliminary data.</text>
</comment>
<accession>A0A917VNP0</accession>
<evidence type="ECO:0000256" key="2">
    <source>
        <dbReference type="ARBA" id="ARBA00023125"/>
    </source>
</evidence>
<dbReference type="EMBL" id="BMMH01000002">
    <property type="protein sequence ID" value="GGL02376.1"/>
    <property type="molecule type" value="Genomic_DNA"/>
</dbReference>
<dbReference type="SMART" id="SM00345">
    <property type="entry name" value="HTH_GNTR"/>
    <property type="match status" value="1"/>
</dbReference>
<evidence type="ECO:0000256" key="3">
    <source>
        <dbReference type="ARBA" id="ARBA00023163"/>
    </source>
</evidence>